<evidence type="ECO:0000256" key="4">
    <source>
        <dbReference type="ARBA" id="ARBA00022490"/>
    </source>
</evidence>
<dbReference type="CDD" id="cd07153">
    <property type="entry name" value="Fur_like"/>
    <property type="match status" value="1"/>
</dbReference>
<protein>
    <recommendedName>
        <fullName evidence="3">Ferric uptake regulation protein</fullName>
    </recommendedName>
</protein>
<keyword evidence="7 11" id="KW-0862">Zinc</keyword>
<dbReference type="InterPro" id="IPR002481">
    <property type="entry name" value="FUR"/>
</dbReference>
<dbReference type="Gene3D" id="3.30.1490.190">
    <property type="match status" value="1"/>
</dbReference>
<keyword evidence="4" id="KW-0963">Cytoplasm</keyword>
<evidence type="ECO:0000256" key="3">
    <source>
        <dbReference type="ARBA" id="ARBA00020910"/>
    </source>
</evidence>
<keyword evidence="5" id="KW-0678">Repressor</keyword>
<comment type="subcellular location">
    <subcellularLocation>
        <location evidence="1">Cytoplasm</location>
    </subcellularLocation>
</comment>
<dbReference type="InterPro" id="IPR036388">
    <property type="entry name" value="WH-like_DNA-bd_sf"/>
</dbReference>
<keyword evidence="8" id="KW-0805">Transcription regulation</keyword>
<dbReference type="EMBL" id="AWET01000038">
    <property type="protein sequence ID" value="ERK00224.1"/>
    <property type="molecule type" value="Genomic_DNA"/>
</dbReference>
<keyword evidence="13" id="KW-1185">Reference proteome</keyword>
<organism evidence="12 13">
    <name type="scientific">Hoylesella pleuritidis F0068</name>
    <dbReference type="NCBI Taxonomy" id="1081904"/>
    <lineage>
        <taxon>Bacteria</taxon>
        <taxon>Pseudomonadati</taxon>
        <taxon>Bacteroidota</taxon>
        <taxon>Bacteroidia</taxon>
        <taxon>Bacteroidales</taxon>
        <taxon>Prevotellaceae</taxon>
        <taxon>Hoylesella</taxon>
    </lineage>
</organism>
<dbReference type="FunFam" id="1.10.10.10:FF:000007">
    <property type="entry name" value="Ferric uptake regulation protein"/>
    <property type="match status" value="1"/>
</dbReference>
<dbReference type="GO" id="GO:0000976">
    <property type="term" value="F:transcription cis-regulatory region binding"/>
    <property type="evidence" value="ECO:0007669"/>
    <property type="project" value="TreeGrafter"/>
</dbReference>
<reference evidence="12 13" key="1">
    <citation type="submission" date="2013-08" db="EMBL/GenBank/DDBJ databases">
        <authorList>
            <person name="Durkin A.S."/>
            <person name="Haft D.R."/>
            <person name="McCorrison J."/>
            <person name="Torralba M."/>
            <person name="Gillis M."/>
            <person name="Haft D.H."/>
            <person name="Methe B."/>
            <person name="Sutton G."/>
            <person name="Nelson K.E."/>
        </authorList>
    </citation>
    <scope>NUCLEOTIDE SEQUENCE [LARGE SCALE GENOMIC DNA]</scope>
    <source>
        <strain evidence="12 13">F0068</strain>
    </source>
</reference>
<dbReference type="GO" id="GO:0008270">
    <property type="term" value="F:zinc ion binding"/>
    <property type="evidence" value="ECO:0007669"/>
    <property type="project" value="TreeGrafter"/>
</dbReference>
<feature type="binding site" evidence="11">
    <location>
        <position position="97"/>
    </location>
    <ligand>
        <name>Zn(2+)</name>
        <dbReference type="ChEBI" id="CHEBI:29105"/>
    </ligand>
</feature>
<dbReference type="GO" id="GO:0005737">
    <property type="term" value="C:cytoplasm"/>
    <property type="evidence" value="ECO:0007669"/>
    <property type="project" value="UniProtKB-SubCell"/>
</dbReference>
<dbReference type="Proteomes" id="UP000016600">
    <property type="component" value="Unassembled WGS sequence"/>
</dbReference>
<dbReference type="RefSeq" id="WP_021584303.1">
    <property type="nucleotide sequence ID" value="NZ_AWET01000038.1"/>
</dbReference>
<evidence type="ECO:0000256" key="6">
    <source>
        <dbReference type="ARBA" id="ARBA00022723"/>
    </source>
</evidence>
<evidence type="ECO:0000256" key="11">
    <source>
        <dbReference type="PIRSR" id="PIRSR602481-1"/>
    </source>
</evidence>
<comment type="cofactor">
    <cofactor evidence="11">
        <name>Zn(2+)</name>
        <dbReference type="ChEBI" id="CHEBI:29105"/>
    </cofactor>
    <text evidence="11">Binds 1 zinc ion per subunit.</text>
</comment>
<evidence type="ECO:0000256" key="5">
    <source>
        <dbReference type="ARBA" id="ARBA00022491"/>
    </source>
</evidence>
<evidence type="ECO:0000313" key="12">
    <source>
        <dbReference type="EMBL" id="ERK00224.1"/>
    </source>
</evidence>
<dbReference type="PANTHER" id="PTHR33202">
    <property type="entry name" value="ZINC UPTAKE REGULATION PROTEIN"/>
    <property type="match status" value="1"/>
</dbReference>
<keyword evidence="10" id="KW-0804">Transcription</keyword>
<gene>
    <name evidence="12" type="ORF">HMPREF1218_1276</name>
</gene>
<dbReference type="InterPro" id="IPR043135">
    <property type="entry name" value="Fur_C"/>
</dbReference>
<dbReference type="AlphaFoldDB" id="U2MLV2"/>
<comment type="similarity">
    <text evidence="2">Belongs to the Fur family.</text>
</comment>
<evidence type="ECO:0000256" key="10">
    <source>
        <dbReference type="ARBA" id="ARBA00023163"/>
    </source>
</evidence>
<dbReference type="GO" id="GO:0045892">
    <property type="term" value="P:negative regulation of DNA-templated transcription"/>
    <property type="evidence" value="ECO:0007669"/>
    <property type="project" value="TreeGrafter"/>
</dbReference>
<dbReference type="GO" id="GO:0003700">
    <property type="term" value="F:DNA-binding transcription factor activity"/>
    <property type="evidence" value="ECO:0007669"/>
    <property type="project" value="InterPro"/>
</dbReference>
<evidence type="ECO:0000313" key="13">
    <source>
        <dbReference type="Proteomes" id="UP000016600"/>
    </source>
</evidence>
<comment type="caution">
    <text evidence="12">The sequence shown here is derived from an EMBL/GenBank/DDBJ whole genome shotgun (WGS) entry which is preliminary data.</text>
</comment>
<feature type="binding site" evidence="11">
    <location>
        <position position="100"/>
    </location>
    <ligand>
        <name>Zn(2+)</name>
        <dbReference type="ChEBI" id="CHEBI:29105"/>
    </ligand>
</feature>
<dbReference type="Gene3D" id="1.10.10.10">
    <property type="entry name" value="Winged helix-like DNA-binding domain superfamily/Winged helix DNA-binding domain"/>
    <property type="match status" value="1"/>
</dbReference>
<evidence type="ECO:0000256" key="9">
    <source>
        <dbReference type="ARBA" id="ARBA00023125"/>
    </source>
</evidence>
<dbReference type="Pfam" id="PF01475">
    <property type="entry name" value="FUR"/>
    <property type="match status" value="1"/>
</dbReference>
<sequence>MMLQTKENEAYARLQKSGLKPSVQRLAIMEYLLTHFTHPTIDEVYQALCPKIPTLSKTTVYNTLKLFADHNAAQMITVDSHRVCYDGNVTPHVHFYCKECGRVIDMFDEKAPQLVENRNINGNLVDEMQLYYKGVCADCQRKKS</sequence>
<name>U2MLV2_9BACT</name>
<proteinExistence type="inferred from homology"/>
<feature type="binding site" evidence="11">
    <location>
        <position position="139"/>
    </location>
    <ligand>
        <name>Zn(2+)</name>
        <dbReference type="ChEBI" id="CHEBI:29105"/>
    </ligand>
</feature>
<evidence type="ECO:0000256" key="1">
    <source>
        <dbReference type="ARBA" id="ARBA00004496"/>
    </source>
</evidence>
<evidence type="ECO:0000256" key="2">
    <source>
        <dbReference type="ARBA" id="ARBA00007957"/>
    </source>
</evidence>
<dbReference type="PANTHER" id="PTHR33202:SF8">
    <property type="entry name" value="PEROXIDE-RESPONSIVE REPRESSOR PERR"/>
    <property type="match status" value="1"/>
</dbReference>
<keyword evidence="6 11" id="KW-0479">Metal-binding</keyword>
<dbReference type="InterPro" id="IPR036390">
    <property type="entry name" value="WH_DNA-bd_sf"/>
</dbReference>
<evidence type="ECO:0000256" key="7">
    <source>
        <dbReference type="ARBA" id="ARBA00022833"/>
    </source>
</evidence>
<dbReference type="GO" id="GO:1900376">
    <property type="term" value="P:regulation of secondary metabolite biosynthetic process"/>
    <property type="evidence" value="ECO:0007669"/>
    <property type="project" value="TreeGrafter"/>
</dbReference>
<dbReference type="PATRIC" id="fig|1081904.3.peg.1668"/>
<evidence type="ECO:0000256" key="8">
    <source>
        <dbReference type="ARBA" id="ARBA00023015"/>
    </source>
</evidence>
<feature type="binding site" evidence="11">
    <location>
        <position position="136"/>
    </location>
    <ligand>
        <name>Zn(2+)</name>
        <dbReference type="ChEBI" id="CHEBI:29105"/>
    </ligand>
</feature>
<dbReference type="SUPFAM" id="SSF46785">
    <property type="entry name" value="Winged helix' DNA-binding domain"/>
    <property type="match status" value="1"/>
</dbReference>
<accession>U2MLV2</accession>
<keyword evidence="9" id="KW-0238">DNA-binding</keyword>